<dbReference type="InterPro" id="IPR004839">
    <property type="entry name" value="Aminotransferase_I/II_large"/>
</dbReference>
<gene>
    <name evidence="7" type="ORF">CSOL1703_00004146</name>
</gene>
<dbReference type="PANTHER" id="PTHR46383">
    <property type="entry name" value="ASPARTATE AMINOTRANSFERASE"/>
    <property type="match status" value="1"/>
</dbReference>
<keyword evidence="3" id="KW-0032">Aminotransferase</keyword>
<dbReference type="Gene3D" id="3.40.640.10">
    <property type="entry name" value="Type I PLP-dependent aspartate aminotransferase-like (Major domain)"/>
    <property type="match status" value="1"/>
</dbReference>
<dbReference type="InterPro" id="IPR015424">
    <property type="entry name" value="PyrdxlP-dep_Trfase"/>
</dbReference>
<evidence type="ECO:0000256" key="2">
    <source>
        <dbReference type="ARBA" id="ARBA00007441"/>
    </source>
</evidence>
<dbReference type="GO" id="GO:0008483">
    <property type="term" value="F:transaminase activity"/>
    <property type="evidence" value="ECO:0007669"/>
    <property type="project" value="UniProtKB-KW"/>
</dbReference>
<comment type="similarity">
    <text evidence="2">Belongs to the class-I pyridoxal-phosphate-dependent aminotransferase family.</text>
</comment>
<evidence type="ECO:0000313" key="8">
    <source>
        <dbReference type="Proteomes" id="UP000775872"/>
    </source>
</evidence>
<dbReference type="GO" id="GO:0030170">
    <property type="term" value="F:pyridoxal phosphate binding"/>
    <property type="evidence" value="ECO:0007669"/>
    <property type="project" value="InterPro"/>
</dbReference>
<keyword evidence="5" id="KW-0663">Pyridoxal phosphate</keyword>
<dbReference type="SUPFAM" id="SSF53383">
    <property type="entry name" value="PLP-dependent transferases"/>
    <property type="match status" value="1"/>
</dbReference>
<accession>A0A9N9YTZ2</accession>
<keyword evidence="8" id="KW-1185">Reference proteome</keyword>
<dbReference type="InterPro" id="IPR015421">
    <property type="entry name" value="PyrdxlP-dep_Trfase_major"/>
</dbReference>
<evidence type="ECO:0000256" key="4">
    <source>
        <dbReference type="ARBA" id="ARBA00022679"/>
    </source>
</evidence>
<evidence type="ECO:0000256" key="1">
    <source>
        <dbReference type="ARBA" id="ARBA00001933"/>
    </source>
</evidence>
<feature type="domain" description="Aminotransferase class I/classII large" evidence="6">
    <location>
        <begin position="108"/>
        <end position="428"/>
    </location>
</feature>
<name>A0A9N9YTZ2_9HYPO</name>
<dbReference type="InterPro" id="IPR015422">
    <property type="entry name" value="PyrdxlP-dep_Trfase_small"/>
</dbReference>
<comment type="cofactor">
    <cofactor evidence="1">
        <name>pyridoxal 5'-phosphate</name>
        <dbReference type="ChEBI" id="CHEBI:597326"/>
    </cofactor>
</comment>
<evidence type="ECO:0000313" key="7">
    <source>
        <dbReference type="EMBL" id="CAH0041072.1"/>
    </source>
</evidence>
<dbReference type="Proteomes" id="UP000775872">
    <property type="component" value="Unassembled WGS sequence"/>
</dbReference>
<dbReference type="InterPro" id="IPR050596">
    <property type="entry name" value="AspAT/PAT-like"/>
</dbReference>
<dbReference type="EMBL" id="CABFOC020000002">
    <property type="protein sequence ID" value="CAH0041072.1"/>
    <property type="molecule type" value="Genomic_DNA"/>
</dbReference>
<sequence length="479" mass="53415">MAFNGRKFSINRHTGVPKPVIRRGSMTAEPGLNEIQSKVHRQFRNAHEGHMPHAGLDASRSSTGVVWCTERASEYGFLEDPDSWANLGQGAPEVEDEIAGCFERPKTIDISMAGREYGPTAGIKPLREAVAKLYNEHHRQGKDSLYTWENVAIVPGGRAGLIRIAAVLGNSYLSFFLPDYTAYNEMLSLFKNFAAIPVPLSEEDGYHIHPDKIAEEIARGTSVILTSNPRNPTGRVVANPELAEIQDICRGRATLISDEFYSGYNYTSNCDGTTISAAENVEDVNEDDVLIIDGLTKRFRLPGWRIAWIVGPKVTNIPFSIGSCGSYLDGGAAHPFQEAAVPMLQPDLVKEEMIALQTHFRDKRDLVVRRLREMGFVIKYVPDSTFYLWLNLEGLPGPISDGLNFFQACLEEKVIVVPGIFFDLNPSRRRDLFDSPCHHFVRFSYGPRIEVLKMGLDGIERVVNKYALRDTVPHVNCSS</sequence>
<dbReference type="Gene3D" id="3.90.1150.10">
    <property type="entry name" value="Aspartate Aminotransferase, domain 1"/>
    <property type="match status" value="1"/>
</dbReference>
<organism evidence="7 8">
    <name type="scientific">Clonostachys solani</name>
    <dbReference type="NCBI Taxonomy" id="160281"/>
    <lineage>
        <taxon>Eukaryota</taxon>
        <taxon>Fungi</taxon>
        <taxon>Dikarya</taxon>
        <taxon>Ascomycota</taxon>
        <taxon>Pezizomycotina</taxon>
        <taxon>Sordariomycetes</taxon>
        <taxon>Hypocreomycetidae</taxon>
        <taxon>Hypocreales</taxon>
        <taxon>Bionectriaceae</taxon>
        <taxon>Clonostachys</taxon>
    </lineage>
</organism>
<dbReference type="CDD" id="cd00609">
    <property type="entry name" value="AAT_like"/>
    <property type="match status" value="1"/>
</dbReference>
<protein>
    <recommendedName>
        <fullName evidence="6">Aminotransferase class I/classII large domain-containing protein</fullName>
    </recommendedName>
</protein>
<comment type="caution">
    <text evidence="7">The sequence shown here is derived from an EMBL/GenBank/DDBJ whole genome shotgun (WGS) entry which is preliminary data.</text>
</comment>
<dbReference type="GO" id="GO:0006520">
    <property type="term" value="P:amino acid metabolic process"/>
    <property type="evidence" value="ECO:0007669"/>
    <property type="project" value="InterPro"/>
</dbReference>
<evidence type="ECO:0000256" key="5">
    <source>
        <dbReference type="ARBA" id="ARBA00022898"/>
    </source>
</evidence>
<evidence type="ECO:0000256" key="3">
    <source>
        <dbReference type="ARBA" id="ARBA00022576"/>
    </source>
</evidence>
<dbReference type="AlphaFoldDB" id="A0A9N9YTZ2"/>
<dbReference type="OrthoDB" id="2108at2759"/>
<proteinExistence type="inferred from homology"/>
<reference evidence="7" key="1">
    <citation type="submission" date="2021-10" db="EMBL/GenBank/DDBJ databases">
        <authorList>
            <person name="Piombo E."/>
        </authorList>
    </citation>
    <scope>NUCLEOTIDE SEQUENCE</scope>
</reference>
<evidence type="ECO:0000259" key="6">
    <source>
        <dbReference type="Pfam" id="PF00155"/>
    </source>
</evidence>
<dbReference type="PANTHER" id="PTHR46383:SF1">
    <property type="entry name" value="ASPARTATE AMINOTRANSFERASE"/>
    <property type="match status" value="1"/>
</dbReference>
<keyword evidence="4" id="KW-0808">Transferase</keyword>
<dbReference type="Pfam" id="PF00155">
    <property type="entry name" value="Aminotran_1_2"/>
    <property type="match status" value="1"/>
</dbReference>